<dbReference type="AlphaFoldDB" id="A0AAE0HDB6"/>
<dbReference type="GeneID" id="87840999"/>
<evidence type="ECO:0000313" key="4">
    <source>
        <dbReference type="Proteomes" id="UP001278766"/>
    </source>
</evidence>
<keyword evidence="1" id="KW-0812">Transmembrane</keyword>
<reference evidence="3" key="1">
    <citation type="journal article" date="2023" name="Mol. Phylogenet. Evol.">
        <title>Genome-scale phylogeny and comparative genomics of the fungal order Sordariales.</title>
        <authorList>
            <person name="Hensen N."/>
            <person name="Bonometti L."/>
            <person name="Westerberg I."/>
            <person name="Brannstrom I.O."/>
            <person name="Guillou S."/>
            <person name="Cros-Aarteil S."/>
            <person name="Calhoun S."/>
            <person name="Haridas S."/>
            <person name="Kuo A."/>
            <person name="Mondo S."/>
            <person name="Pangilinan J."/>
            <person name="Riley R."/>
            <person name="LaButti K."/>
            <person name="Andreopoulos B."/>
            <person name="Lipzen A."/>
            <person name="Chen C."/>
            <person name="Yan M."/>
            <person name="Daum C."/>
            <person name="Ng V."/>
            <person name="Clum A."/>
            <person name="Steindorff A."/>
            <person name="Ohm R.A."/>
            <person name="Martin F."/>
            <person name="Silar P."/>
            <person name="Natvig D.O."/>
            <person name="Lalanne C."/>
            <person name="Gautier V."/>
            <person name="Ament-Velasquez S.L."/>
            <person name="Kruys A."/>
            <person name="Hutchinson M.I."/>
            <person name="Powell A.J."/>
            <person name="Barry K."/>
            <person name="Miller A.N."/>
            <person name="Grigoriev I.V."/>
            <person name="Debuchy R."/>
            <person name="Gladieux P."/>
            <person name="Hiltunen Thoren M."/>
            <person name="Johannesson H."/>
        </authorList>
    </citation>
    <scope>NUCLEOTIDE SEQUENCE</scope>
    <source>
        <strain evidence="3">CBS 168.71</strain>
    </source>
</reference>
<comment type="caution">
    <text evidence="3">The sequence shown here is derived from an EMBL/GenBank/DDBJ whole genome shotgun (WGS) entry which is preliminary data.</text>
</comment>
<evidence type="ECO:0000256" key="1">
    <source>
        <dbReference type="SAM" id="Phobius"/>
    </source>
</evidence>
<reference evidence="3" key="2">
    <citation type="submission" date="2023-06" db="EMBL/GenBank/DDBJ databases">
        <authorList>
            <consortium name="Lawrence Berkeley National Laboratory"/>
            <person name="Haridas S."/>
            <person name="Hensen N."/>
            <person name="Bonometti L."/>
            <person name="Westerberg I."/>
            <person name="Brannstrom I.O."/>
            <person name="Guillou S."/>
            <person name="Cros-Aarteil S."/>
            <person name="Calhoun S."/>
            <person name="Kuo A."/>
            <person name="Mondo S."/>
            <person name="Pangilinan J."/>
            <person name="Riley R."/>
            <person name="Labutti K."/>
            <person name="Andreopoulos B."/>
            <person name="Lipzen A."/>
            <person name="Chen C."/>
            <person name="Yanf M."/>
            <person name="Daum C."/>
            <person name="Ng V."/>
            <person name="Clum A."/>
            <person name="Steindorff A."/>
            <person name="Ohm R."/>
            <person name="Martin F."/>
            <person name="Silar P."/>
            <person name="Natvig D."/>
            <person name="Lalanne C."/>
            <person name="Gautier V."/>
            <person name="Ament-Velasquez S.L."/>
            <person name="Kruys A."/>
            <person name="Hutchinson M.I."/>
            <person name="Powell A.J."/>
            <person name="Barry K."/>
            <person name="Miller A.N."/>
            <person name="Grigoriev I.V."/>
            <person name="Debuchy R."/>
            <person name="Gladieux P."/>
            <person name="Thoren M.H."/>
            <person name="Johannesson H."/>
        </authorList>
    </citation>
    <scope>NUCLEOTIDE SEQUENCE</scope>
    <source>
        <strain evidence="3">CBS 168.71</strain>
    </source>
</reference>
<sequence length="103" mass="12013">MYRWTITCLCCVVWCISWCARVLGRVDPWKLGDAAIRPSMVLGCLVPYSGARWRSYWLLLAFLWTSFSLFFSSAVCRQPISCNRLEKIIARFRQCNPIYHRAG</sequence>
<keyword evidence="1" id="KW-1133">Transmembrane helix</keyword>
<organism evidence="3 4">
    <name type="scientific">Chaetomium fimeti</name>
    <dbReference type="NCBI Taxonomy" id="1854472"/>
    <lineage>
        <taxon>Eukaryota</taxon>
        <taxon>Fungi</taxon>
        <taxon>Dikarya</taxon>
        <taxon>Ascomycota</taxon>
        <taxon>Pezizomycotina</taxon>
        <taxon>Sordariomycetes</taxon>
        <taxon>Sordariomycetidae</taxon>
        <taxon>Sordariales</taxon>
        <taxon>Chaetomiaceae</taxon>
        <taxon>Chaetomium</taxon>
    </lineage>
</organism>
<keyword evidence="4" id="KW-1185">Reference proteome</keyword>
<feature type="transmembrane region" description="Helical" evidence="1">
    <location>
        <begin position="56"/>
        <end position="76"/>
    </location>
</feature>
<feature type="chain" id="PRO_5042019316" description="Secreted protein" evidence="2">
    <location>
        <begin position="25"/>
        <end position="103"/>
    </location>
</feature>
<keyword evidence="1" id="KW-0472">Membrane</keyword>
<gene>
    <name evidence="3" type="ORF">B0H64DRAFT_400226</name>
</gene>
<dbReference type="EMBL" id="JAUEPN010000005">
    <property type="protein sequence ID" value="KAK3294255.1"/>
    <property type="molecule type" value="Genomic_DNA"/>
</dbReference>
<evidence type="ECO:0000256" key="2">
    <source>
        <dbReference type="SAM" id="SignalP"/>
    </source>
</evidence>
<name>A0AAE0HDB6_9PEZI</name>
<feature type="signal peptide" evidence="2">
    <location>
        <begin position="1"/>
        <end position="24"/>
    </location>
</feature>
<keyword evidence="2" id="KW-0732">Signal</keyword>
<evidence type="ECO:0008006" key="5">
    <source>
        <dbReference type="Google" id="ProtNLM"/>
    </source>
</evidence>
<protein>
    <recommendedName>
        <fullName evidence="5">Secreted protein</fullName>
    </recommendedName>
</protein>
<accession>A0AAE0HDB6</accession>
<evidence type="ECO:0000313" key="3">
    <source>
        <dbReference type="EMBL" id="KAK3294255.1"/>
    </source>
</evidence>
<proteinExistence type="predicted"/>
<dbReference type="RefSeq" id="XP_062657769.1">
    <property type="nucleotide sequence ID" value="XM_062804051.1"/>
</dbReference>
<dbReference type="Proteomes" id="UP001278766">
    <property type="component" value="Unassembled WGS sequence"/>
</dbReference>